<protein>
    <submittedName>
        <fullName evidence="3">DUF1016 family protein</fullName>
    </submittedName>
</protein>
<dbReference type="PANTHER" id="PTHR30547:SF5">
    <property type="entry name" value="NUCLEASE YHCG-RELATED"/>
    <property type="match status" value="1"/>
</dbReference>
<dbReference type="InterPro" id="IPR041527">
    <property type="entry name" value="YhcG_N"/>
</dbReference>
<comment type="caution">
    <text evidence="3">The sequence shown here is derived from an EMBL/GenBank/DDBJ whole genome shotgun (WGS) entry which is preliminary data.</text>
</comment>
<dbReference type="InterPro" id="IPR011856">
    <property type="entry name" value="tRNA_endonuc-like_dom_sf"/>
</dbReference>
<feature type="domain" description="YhcG PDDEXK nuclease" evidence="1">
    <location>
        <begin position="175"/>
        <end position="325"/>
    </location>
</feature>
<evidence type="ECO:0000313" key="3">
    <source>
        <dbReference type="EMBL" id="HIR59042.1"/>
    </source>
</evidence>
<dbReference type="InterPro" id="IPR009362">
    <property type="entry name" value="YhcG_C"/>
</dbReference>
<gene>
    <name evidence="3" type="ORF">IAB38_03235</name>
</gene>
<dbReference type="Pfam" id="PF17761">
    <property type="entry name" value="DUF1016_N"/>
    <property type="match status" value="1"/>
</dbReference>
<dbReference type="GO" id="GO:0003676">
    <property type="term" value="F:nucleic acid binding"/>
    <property type="evidence" value="ECO:0007669"/>
    <property type="project" value="InterPro"/>
</dbReference>
<reference evidence="3" key="1">
    <citation type="submission" date="2020-10" db="EMBL/GenBank/DDBJ databases">
        <authorList>
            <person name="Gilroy R."/>
        </authorList>
    </citation>
    <scope>NUCLEOTIDE SEQUENCE</scope>
    <source>
        <strain evidence="3">CHK184-20233</strain>
    </source>
</reference>
<dbReference type="AlphaFoldDB" id="A0A9D1DU80"/>
<reference evidence="3" key="2">
    <citation type="journal article" date="2021" name="PeerJ">
        <title>Extensive microbial diversity within the chicken gut microbiome revealed by metagenomics and culture.</title>
        <authorList>
            <person name="Gilroy R."/>
            <person name="Ravi A."/>
            <person name="Getino M."/>
            <person name="Pursley I."/>
            <person name="Horton D.L."/>
            <person name="Alikhan N.F."/>
            <person name="Baker D."/>
            <person name="Gharbi K."/>
            <person name="Hall N."/>
            <person name="Watson M."/>
            <person name="Adriaenssens E.M."/>
            <person name="Foster-Nyarko E."/>
            <person name="Jarju S."/>
            <person name="Secka A."/>
            <person name="Antonio M."/>
            <person name="Oren A."/>
            <person name="Chaudhuri R.R."/>
            <person name="La Ragione R."/>
            <person name="Hildebrand F."/>
            <person name="Pallen M.J."/>
        </authorList>
    </citation>
    <scope>NUCLEOTIDE SEQUENCE</scope>
    <source>
        <strain evidence="3">CHK184-20233</strain>
    </source>
</reference>
<dbReference type="Proteomes" id="UP000824232">
    <property type="component" value="Unassembled WGS sequence"/>
</dbReference>
<feature type="domain" description="YhcG N-terminal" evidence="2">
    <location>
        <begin position="17"/>
        <end position="150"/>
    </location>
</feature>
<sequence length="340" mass="40035">MTTELIEETEINNIYANIKELVINARNKVYTTVNVEMLNLYWNIGKIIMDIQKGAKRASYGDAILDKLSKKLTDEFGKGFSKRNLERMRKFYISFPIATTVSSQLSWSHYLELIKIDEEAKRSFYLNECINSRWSVRELQRQINSLLYERLLLSSDKNKKKELIEKGQVLKESKDLIKDPFVLEFLDIKENTDYLESDLEKNILEHLKEFLLELGKGFMFVGSQVRITLGEEHFYPDLVFYNRLLKCFVIIDLKIGKVTHQDIGQMQMYVNYYDRDVKSKDENKTIGILLSTDKNKTIVNYTLPEDNETIFSTEYKLHMPTEQELIDAVEEEKRNIELLK</sequence>
<dbReference type="Pfam" id="PF06250">
    <property type="entry name" value="YhcG_C"/>
    <property type="match status" value="1"/>
</dbReference>
<organism evidence="3 4">
    <name type="scientific">Candidatus Onthousia excrementipullorum</name>
    <dbReference type="NCBI Taxonomy" id="2840884"/>
    <lineage>
        <taxon>Bacteria</taxon>
        <taxon>Bacillati</taxon>
        <taxon>Bacillota</taxon>
        <taxon>Bacilli</taxon>
        <taxon>Candidatus Onthousia</taxon>
    </lineage>
</organism>
<evidence type="ECO:0000259" key="2">
    <source>
        <dbReference type="Pfam" id="PF17761"/>
    </source>
</evidence>
<dbReference type="PANTHER" id="PTHR30547">
    <property type="entry name" value="UNCHARACTERIZED PROTEIN YHCG-RELATED"/>
    <property type="match status" value="1"/>
</dbReference>
<accession>A0A9D1DU80</accession>
<proteinExistence type="predicted"/>
<name>A0A9D1DU80_9FIRM</name>
<dbReference type="EMBL" id="DVHC01000031">
    <property type="protein sequence ID" value="HIR59042.1"/>
    <property type="molecule type" value="Genomic_DNA"/>
</dbReference>
<evidence type="ECO:0000259" key="1">
    <source>
        <dbReference type="Pfam" id="PF06250"/>
    </source>
</evidence>
<evidence type="ECO:0000313" key="4">
    <source>
        <dbReference type="Proteomes" id="UP000824232"/>
    </source>
</evidence>
<dbReference type="InterPro" id="IPR053148">
    <property type="entry name" value="PD-DEXK-like_domain"/>
</dbReference>
<dbReference type="Gene3D" id="3.40.1350.10">
    <property type="match status" value="1"/>
</dbReference>